<organism evidence="1 3">
    <name type="scientific">Aquamicrobium defluvii</name>
    <dbReference type="NCBI Taxonomy" id="69279"/>
    <lineage>
        <taxon>Bacteria</taxon>
        <taxon>Pseudomonadati</taxon>
        <taxon>Pseudomonadota</taxon>
        <taxon>Alphaproteobacteria</taxon>
        <taxon>Hyphomicrobiales</taxon>
        <taxon>Phyllobacteriaceae</taxon>
        <taxon>Aquamicrobium</taxon>
    </lineage>
</organism>
<name>A0A011UTF7_9HYPH</name>
<dbReference type="PATRIC" id="fig|69279.3.peg.1540"/>
<protein>
    <submittedName>
        <fullName evidence="2">Organic hydroperoxide reductase OsmC/OhrA</fullName>
    </submittedName>
    <submittedName>
        <fullName evidence="1">Peroxiredoxin</fullName>
    </submittedName>
</protein>
<keyword evidence="4" id="KW-1185">Reference proteome</keyword>
<dbReference type="EMBL" id="JENY01000008">
    <property type="protein sequence ID" value="EXL09168.1"/>
    <property type="molecule type" value="Genomic_DNA"/>
</dbReference>
<dbReference type="Gene3D" id="3.30.300.20">
    <property type="match status" value="1"/>
</dbReference>
<reference evidence="2 4" key="2">
    <citation type="submission" date="2019-03" db="EMBL/GenBank/DDBJ databases">
        <title>Genomic Encyclopedia of Type Strains, Phase IV (KMG-IV): sequencing the most valuable type-strain genomes for metagenomic binning, comparative biology and taxonomic classification.</title>
        <authorList>
            <person name="Goeker M."/>
        </authorList>
    </citation>
    <scope>NUCLEOTIDE SEQUENCE [LARGE SCALE GENOMIC DNA]</scope>
    <source>
        <strain evidence="2 4">DSM 11603</strain>
    </source>
</reference>
<dbReference type="InterPro" id="IPR015946">
    <property type="entry name" value="KH_dom-like_a/b"/>
</dbReference>
<dbReference type="STRING" id="69279.BG36_23075"/>
<dbReference type="PANTHER" id="PTHR42830:SF2">
    <property type="entry name" value="OSMC_OHR FAMILY PROTEIN"/>
    <property type="match status" value="1"/>
</dbReference>
<dbReference type="eggNOG" id="COG1764">
    <property type="taxonomic scope" value="Bacteria"/>
</dbReference>
<dbReference type="Proteomes" id="UP000019849">
    <property type="component" value="Unassembled WGS sequence"/>
</dbReference>
<dbReference type="AlphaFoldDB" id="A0A011UTF7"/>
<dbReference type="Proteomes" id="UP000294958">
    <property type="component" value="Unassembled WGS sequence"/>
</dbReference>
<evidence type="ECO:0000313" key="3">
    <source>
        <dbReference type="Proteomes" id="UP000019849"/>
    </source>
</evidence>
<dbReference type="Pfam" id="PF02566">
    <property type="entry name" value="OsmC"/>
    <property type="match status" value="1"/>
</dbReference>
<dbReference type="HOGENOM" id="CLU_105860_0_0_5"/>
<dbReference type="InterPro" id="IPR052707">
    <property type="entry name" value="OsmC_Ohr_Peroxiredoxin"/>
</dbReference>
<dbReference type="RefSeq" id="WP_035025184.1">
    <property type="nucleotide sequence ID" value="NZ_KK073882.1"/>
</dbReference>
<evidence type="ECO:0000313" key="2">
    <source>
        <dbReference type="EMBL" id="TDR37594.1"/>
    </source>
</evidence>
<dbReference type="SUPFAM" id="SSF82784">
    <property type="entry name" value="OsmC-like"/>
    <property type="match status" value="1"/>
</dbReference>
<evidence type="ECO:0000313" key="4">
    <source>
        <dbReference type="Proteomes" id="UP000294958"/>
    </source>
</evidence>
<sequence>MSTYVAEIEWTANPEEDFRRGRYSRVHEIRFDNGLAVRASASPAVVPQPFADPSAVDPEELMVAALSSCHMMSFLDLARRAGVTVRAYHDTAEGILEKNAEGRVALTTVTLRPRIDCDADRATLDGLHHKAHEVCFIANSVRTDVRVEPVFEPTGKEAHHG</sequence>
<dbReference type="OrthoDB" id="9795405at2"/>
<dbReference type="EMBL" id="SNZF01000002">
    <property type="protein sequence ID" value="TDR37594.1"/>
    <property type="molecule type" value="Genomic_DNA"/>
</dbReference>
<accession>A0A011UTF7</accession>
<evidence type="ECO:0000313" key="1">
    <source>
        <dbReference type="EMBL" id="EXL09168.1"/>
    </source>
</evidence>
<dbReference type="InterPro" id="IPR003718">
    <property type="entry name" value="OsmC/Ohr_fam"/>
</dbReference>
<dbReference type="PANTHER" id="PTHR42830">
    <property type="entry name" value="OSMOTICALLY INDUCIBLE FAMILY PROTEIN"/>
    <property type="match status" value="1"/>
</dbReference>
<gene>
    <name evidence="1" type="ORF">BG36_23075</name>
    <name evidence="2" type="ORF">DES43_102140</name>
</gene>
<proteinExistence type="predicted"/>
<reference evidence="1 3" key="1">
    <citation type="submission" date="2014-02" db="EMBL/GenBank/DDBJ databases">
        <title>Aquamicrobium defluvii Genome sequencing.</title>
        <authorList>
            <person name="Wang X."/>
        </authorList>
    </citation>
    <scope>NUCLEOTIDE SEQUENCE [LARGE SCALE GENOMIC DNA]</scope>
    <source>
        <strain evidence="1 3">W13Z1</strain>
    </source>
</reference>
<comment type="caution">
    <text evidence="1">The sequence shown here is derived from an EMBL/GenBank/DDBJ whole genome shotgun (WGS) entry which is preliminary data.</text>
</comment>
<dbReference type="InterPro" id="IPR036102">
    <property type="entry name" value="OsmC/Ohrsf"/>
</dbReference>